<dbReference type="EMBL" id="JAVFWL010000006">
    <property type="protein sequence ID" value="KAK6764157.1"/>
    <property type="molecule type" value="Genomic_DNA"/>
</dbReference>
<keyword evidence="2" id="KW-1185">Reference proteome</keyword>
<dbReference type="Proteomes" id="UP001303046">
    <property type="component" value="Unassembled WGS sequence"/>
</dbReference>
<proteinExistence type="predicted"/>
<evidence type="ECO:0000313" key="2">
    <source>
        <dbReference type="Proteomes" id="UP001303046"/>
    </source>
</evidence>
<protein>
    <recommendedName>
        <fullName evidence="3">Reverse transcriptase domain-containing protein</fullName>
    </recommendedName>
</protein>
<accession>A0ABR1ENA4</accession>
<organism evidence="1 2">
    <name type="scientific">Necator americanus</name>
    <name type="common">Human hookworm</name>
    <dbReference type="NCBI Taxonomy" id="51031"/>
    <lineage>
        <taxon>Eukaryota</taxon>
        <taxon>Metazoa</taxon>
        <taxon>Ecdysozoa</taxon>
        <taxon>Nematoda</taxon>
        <taxon>Chromadorea</taxon>
        <taxon>Rhabditida</taxon>
        <taxon>Rhabditina</taxon>
        <taxon>Rhabditomorpha</taxon>
        <taxon>Strongyloidea</taxon>
        <taxon>Ancylostomatidae</taxon>
        <taxon>Bunostominae</taxon>
        <taxon>Necator</taxon>
    </lineage>
</organism>
<gene>
    <name evidence="1" type="primary">Necator_chrX.g24637</name>
    <name evidence="1" type="ORF">RB195_024472</name>
</gene>
<evidence type="ECO:0008006" key="3">
    <source>
        <dbReference type="Google" id="ProtNLM"/>
    </source>
</evidence>
<comment type="caution">
    <text evidence="1">The sequence shown here is derived from an EMBL/GenBank/DDBJ whole genome shotgun (WGS) entry which is preliminary data.</text>
</comment>
<evidence type="ECO:0000313" key="1">
    <source>
        <dbReference type="EMBL" id="KAK6764157.1"/>
    </source>
</evidence>
<reference evidence="1 2" key="1">
    <citation type="submission" date="2023-08" db="EMBL/GenBank/DDBJ databases">
        <title>A Necator americanus chromosomal reference genome.</title>
        <authorList>
            <person name="Ilik V."/>
            <person name="Petrzelkova K.J."/>
            <person name="Pardy F."/>
            <person name="Fuh T."/>
            <person name="Niatou-Singa F.S."/>
            <person name="Gouil Q."/>
            <person name="Baker L."/>
            <person name="Ritchie M.E."/>
            <person name="Jex A.R."/>
            <person name="Gazzola D."/>
            <person name="Li H."/>
            <person name="Toshio Fujiwara R."/>
            <person name="Zhan B."/>
            <person name="Aroian R.V."/>
            <person name="Pafco B."/>
            <person name="Schwarz E.M."/>
        </authorList>
    </citation>
    <scope>NUCLEOTIDE SEQUENCE [LARGE SCALE GENOMIC DNA]</scope>
    <source>
        <strain evidence="1 2">Aroian</strain>
        <tissue evidence="1">Whole animal</tissue>
    </source>
</reference>
<sequence length="240" mass="26918">MATSVLCDKKVSVRLKSKIYSGFAFCCPLRMRVLADDESLGKRVARYGDVDVEVEDMCNAKRQSIQRQLRGKFRCQNCSEARRFRREAAREAKDSLVGPCEAGYDRCAWLSYWPINEASHARFIVNALRADEVPGKFVRLLYDMNQRTTAASSNTAGCTTPFEVVTRVRQGAVTGPSLFNFAINDIMRRKVYQYPVDIVLTLSGCPLTDLEYPDDVVIFGESSAKTQTCCQPCIGVSYSL</sequence>
<name>A0ABR1ENA4_NECAM</name>